<reference evidence="2 3" key="2">
    <citation type="submission" date="2024-07" db="EMBL/GenBank/DDBJ databases">
        <authorList>
            <person name="Akdeniz Z."/>
        </authorList>
    </citation>
    <scope>NUCLEOTIDE SEQUENCE [LARGE SCALE GENOMIC DNA]</scope>
</reference>
<gene>
    <name evidence="2" type="ORF">HINF_LOCUS77400</name>
    <name evidence="1" type="ORF">HINF_LOCUS8607</name>
</gene>
<protein>
    <submittedName>
        <fullName evidence="2">Hypothetical_protein</fullName>
    </submittedName>
</protein>
<accession>A0AA86NJ32</accession>
<name>A0AA86NJ32_9EUKA</name>
<sequence length="108" mass="12952">MQIVSWFNFLQISEYQVESHIMVKETYMRVINYQIRREIATEANLIQRFFTIQQCQQHGRNVNGVANKQNNLNNKGKLVENIIEFVDQLQLKQTQSKDLYYVVLQNRQ</sequence>
<organism evidence="1">
    <name type="scientific">Hexamita inflata</name>
    <dbReference type="NCBI Taxonomy" id="28002"/>
    <lineage>
        <taxon>Eukaryota</taxon>
        <taxon>Metamonada</taxon>
        <taxon>Diplomonadida</taxon>
        <taxon>Hexamitidae</taxon>
        <taxon>Hexamitinae</taxon>
        <taxon>Hexamita</taxon>
    </lineage>
</organism>
<dbReference type="AlphaFoldDB" id="A0AA86NJ32"/>
<evidence type="ECO:0000313" key="3">
    <source>
        <dbReference type="Proteomes" id="UP001642409"/>
    </source>
</evidence>
<dbReference type="EMBL" id="CAXDID020000760">
    <property type="protein sequence ID" value="CAL6113213.1"/>
    <property type="molecule type" value="Genomic_DNA"/>
</dbReference>
<proteinExistence type="predicted"/>
<evidence type="ECO:0000313" key="1">
    <source>
        <dbReference type="EMBL" id="CAI9920962.1"/>
    </source>
</evidence>
<dbReference type="Proteomes" id="UP001642409">
    <property type="component" value="Unassembled WGS sequence"/>
</dbReference>
<comment type="caution">
    <text evidence="1">The sequence shown here is derived from an EMBL/GenBank/DDBJ whole genome shotgun (WGS) entry which is preliminary data.</text>
</comment>
<keyword evidence="3" id="KW-1185">Reference proteome</keyword>
<evidence type="ECO:0000313" key="2">
    <source>
        <dbReference type="EMBL" id="CAL6113213.1"/>
    </source>
</evidence>
<reference evidence="1" key="1">
    <citation type="submission" date="2023-06" db="EMBL/GenBank/DDBJ databases">
        <authorList>
            <person name="Kurt Z."/>
        </authorList>
    </citation>
    <scope>NUCLEOTIDE SEQUENCE</scope>
</reference>
<dbReference type="EMBL" id="CATOUU010000206">
    <property type="protein sequence ID" value="CAI9920962.1"/>
    <property type="molecule type" value="Genomic_DNA"/>
</dbReference>